<reference evidence="1" key="1">
    <citation type="submission" date="2014-05" db="EMBL/GenBank/DDBJ databases">
        <authorList>
            <person name="Chronopoulou M."/>
        </authorList>
    </citation>
    <scope>NUCLEOTIDE SEQUENCE</scope>
    <source>
        <tissue evidence="1">Whole organism</tissue>
    </source>
</reference>
<organism evidence="1">
    <name type="scientific">Lepeophtheirus salmonis</name>
    <name type="common">Salmon louse</name>
    <name type="synonym">Caligus salmonis</name>
    <dbReference type="NCBI Taxonomy" id="72036"/>
    <lineage>
        <taxon>Eukaryota</taxon>
        <taxon>Metazoa</taxon>
        <taxon>Ecdysozoa</taxon>
        <taxon>Arthropoda</taxon>
        <taxon>Crustacea</taxon>
        <taxon>Multicrustacea</taxon>
        <taxon>Hexanauplia</taxon>
        <taxon>Copepoda</taxon>
        <taxon>Siphonostomatoida</taxon>
        <taxon>Caligidae</taxon>
        <taxon>Lepeophtheirus</taxon>
    </lineage>
</organism>
<protein>
    <submittedName>
        <fullName evidence="1">Uncharacterized protein</fullName>
    </submittedName>
</protein>
<evidence type="ECO:0000313" key="1">
    <source>
        <dbReference type="EMBL" id="CDW48741.1"/>
    </source>
</evidence>
<accession>A0A0K2VFN3</accession>
<sequence length="42" mass="4950">MPAKPSIPVEVRPFEIQRHSKPPKFLIQQNCLLQFCCNNLRK</sequence>
<dbReference type="AlphaFoldDB" id="A0A0K2VFN3"/>
<dbReference type="EMBL" id="HACA01031380">
    <property type="protein sequence ID" value="CDW48741.1"/>
    <property type="molecule type" value="Transcribed_RNA"/>
</dbReference>
<proteinExistence type="predicted"/>
<feature type="non-terminal residue" evidence="1">
    <location>
        <position position="42"/>
    </location>
</feature>
<name>A0A0K2VFN3_LEPSM</name>